<gene>
    <name evidence="3" type="ORF">IV203_010392</name>
</gene>
<dbReference type="OrthoDB" id="66620at2759"/>
<proteinExistence type="predicted"/>
<feature type="compositionally biased region" description="Low complexity" evidence="1">
    <location>
        <begin position="83"/>
        <end position="92"/>
    </location>
</feature>
<evidence type="ECO:0000313" key="4">
    <source>
        <dbReference type="Proteomes" id="UP000693970"/>
    </source>
</evidence>
<accession>A0A9K3KW70</accession>
<evidence type="ECO:0000256" key="1">
    <source>
        <dbReference type="SAM" id="MobiDB-lite"/>
    </source>
</evidence>
<dbReference type="Proteomes" id="UP000693970">
    <property type="component" value="Unassembled WGS sequence"/>
</dbReference>
<dbReference type="EMBL" id="JAGRRH010000018">
    <property type="protein sequence ID" value="KAG7351032.1"/>
    <property type="molecule type" value="Genomic_DNA"/>
</dbReference>
<feature type="region of interest" description="Disordered" evidence="1">
    <location>
        <begin position="72"/>
        <end position="98"/>
    </location>
</feature>
<sequence>MICITLLAFLATLAAREANGFAPSNLGSSHIIKTFSRSPQMTALKMAEDGNDEVAKLMAAAAKAREEAARLARELGKEDTESSKSTTATLSKTPKKNPEEVMNAINAIDFSASASLQISALDELRKDGYLSLYKSATAENGSGDLRSYPVSLNMLESRSGLTSEKLGIGVEEVSLDDFKYGTLYVTGGCSVLGVAALAFLPENVGATVCYLVAVIPILWLGIGSTAPAVIANLISAVKGGGDDTNKVDRVCRHEAAHFLCGYLCGLPIANYATTDENIPRVEFHYSADGPATASRELTEDEVNALTVVAMSGSVAEAIEFGKAGGANSDLMELQNIFRQSKDFLGAEKQQSLTRWGALTAYRLINANKDKLDSLCDAFSEQKSIAECVAILER</sequence>
<name>A0A9K3KW70_9STRA</name>
<keyword evidence="2" id="KW-0732">Signal</keyword>
<comment type="caution">
    <text evidence="3">The sequence shown here is derived from an EMBL/GenBank/DDBJ whole genome shotgun (WGS) entry which is preliminary data.</text>
</comment>
<reference evidence="3" key="1">
    <citation type="journal article" date="2021" name="Sci. Rep.">
        <title>Diploid genomic architecture of Nitzschia inconspicua, an elite biomass production diatom.</title>
        <authorList>
            <person name="Oliver A."/>
            <person name="Podell S."/>
            <person name="Pinowska A."/>
            <person name="Traller J.C."/>
            <person name="Smith S.R."/>
            <person name="McClure R."/>
            <person name="Beliaev A."/>
            <person name="Bohutskyi P."/>
            <person name="Hill E.A."/>
            <person name="Rabines A."/>
            <person name="Zheng H."/>
            <person name="Allen L.Z."/>
            <person name="Kuo A."/>
            <person name="Grigoriev I.V."/>
            <person name="Allen A.E."/>
            <person name="Hazlebeck D."/>
            <person name="Allen E.E."/>
        </authorList>
    </citation>
    <scope>NUCLEOTIDE SEQUENCE</scope>
    <source>
        <strain evidence="3">Hildebrandi</strain>
    </source>
</reference>
<feature type="signal peptide" evidence="2">
    <location>
        <begin position="1"/>
        <end position="18"/>
    </location>
</feature>
<reference evidence="3" key="2">
    <citation type="submission" date="2021-04" db="EMBL/GenBank/DDBJ databases">
        <authorList>
            <person name="Podell S."/>
        </authorList>
    </citation>
    <scope>NUCLEOTIDE SEQUENCE</scope>
    <source>
        <strain evidence="3">Hildebrandi</strain>
    </source>
</reference>
<keyword evidence="4" id="KW-1185">Reference proteome</keyword>
<feature type="compositionally biased region" description="Basic and acidic residues" evidence="1">
    <location>
        <begin position="72"/>
        <end position="82"/>
    </location>
</feature>
<dbReference type="PANTHER" id="PTHR33471:SF7">
    <property type="entry name" value="ATP-DEPENDENT ZINC METALLOPROTEASE-RELATED"/>
    <property type="match status" value="1"/>
</dbReference>
<dbReference type="PANTHER" id="PTHR33471">
    <property type="entry name" value="ATP-DEPENDENT ZINC METALLOPROTEASE-RELATED"/>
    <property type="match status" value="1"/>
</dbReference>
<protein>
    <submittedName>
        <fullName evidence="3">Peptidase M41 family protein</fullName>
    </submittedName>
</protein>
<organism evidence="3 4">
    <name type="scientific">Nitzschia inconspicua</name>
    <dbReference type="NCBI Taxonomy" id="303405"/>
    <lineage>
        <taxon>Eukaryota</taxon>
        <taxon>Sar</taxon>
        <taxon>Stramenopiles</taxon>
        <taxon>Ochrophyta</taxon>
        <taxon>Bacillariophyta</taxon>
        <taxon>Bacillariophyceae</taxon>
        <taxon>Bacillariophycidae</taxon>
        <taxon>Bacillariales</taxon>
        <taxon>Bacillariaceae</taxon>
        <taxon>Nitzschia</taxon>
    </lineage>
</organism>
<feature type="chain" id="PRO_5039890982" evidence="2">
    <location>
        <begin position="19"/>
        <end position="393"/>
    </location>
</feature>
<evidence type="ECO:0000256" key="2">
    <source>
        <dbReference type="SAM" id="SignalP"/>
    </source>
</evidence>
<dbReference type="AlphaFoldDB" id="A0A9K3KW70"/>
<evidence type="ECO:0000313" key="3">
    <source>
        <dbReference type="EMBL" id="KAG7351032.1"/>
    </source>
</evidence>